<dbReference type="Gene3D" id="3.90.1770.10">
    <property type="entry name" value="PreATP-grasp domain"/>
    <property type="match status" value="1"/>
</dbReference>
<evidence type="ECO:0000259" key="16">
    <source>
        <dbReference type="PROSITE" id="PS50975"/>
    </source>
</evidence>
<dbReference type="Gene3D" id="3.30.1490.20">
    <property type="entry name" value="ATP-grasp fold, A domain"/>
    <property type="match status" value="1"/>
</dbReference>
<dbReference type="FunFam" id="3.30.1490.20:FF:000003">
    <property type="entry name" value="acetyl-CoA carboxylase isoform X1"/>
    <property type="match status" value="1"/>
</dbReference>
<protein>
    <recommendedName>
        <fullName evidence="22">Acetyl-CoA carboxylase</fullName>
    </recommendedName>
</protein>
<dbReference type="InterPro" id="IPR005479">
    <property type="entry name" value="CPAse_ATP-bd"/>
</dbReference>
<keyword evidence="9" id="KW-0275">Fatty acid biosynthesis</keyword>
<keyword evidence="6" id="KW-0276">Fatty acid metabolism</keyword>
<dbReference type="PANTHER" id="PTHR45728">
    <property type="entry name" value="ACETYL-COA CARBOXYLASE, ISOFORM A"/>
    <property type="match status" value="1"/>
</dbReference>
<comment type="catalytic activity">
    <reaction evidence="13">
        <text>N(6)-biotinyl-L-lysyl-[protein] + hydrogencarbonate + ATP = N(6)-carboxybiotinyl-L-lysyl-[protein] + ADP + phosphate + H(+)</text>
        <dbReference type="Rhea" id="RHEA:13501"/>
        <dbReference type="Rhea" id="RHEA-COMP:10505"/>
        <dbReference type="Rhea" id="RHEA-COMP:10506"/>
        <dbReference type="ChEBI" id="CHEBI:15378"/>
        <dbReference type="ChEBI" id="CHEBI:17544"/>
        <dbReference type="ChEBI" id="CHEBI:30616"/>
        <dbReference type="ChEBI" id="CHEBI:43474"/>
        <dbReference type="ChEBI" id="CHEBI:83144"/>
        <dbReference type="ChEBI" id="CHEBI:83145"/>
        <dbReference type="ChEBI" id="CHEBI:456216"/>
        <dbReference type="EC" id="6.3.4.14"/>
    </reaction>
</comment>
<dbReference type="GO" id="GO:0004075">
    <property type="term" value="F:biotin carboxylase activity"/>
    <property type="evidence" value="ECO:0007669"/>
    <property type="project" value="UniProtKB-EC"/>
</dbReference>
<evidence type="ECO:0000256" key="2">
    <source>
        <dbReference type="ARBA" id="ARBA00004956"/>
    </source>
</evidence>
<evidence type="ECO:0000256" key="7">
    <source>
        <dbReference type="ARBA" id="ARBA00022840"/>
    </source>
</evidence>
<dbReference type="InterPro" id="IPR000089">
    <property type="entry name" value="Biotin_lipoyl"/>
</dbReference>
<keyword evidence="4" id="KW-0436">Ligase</keyword>
<dbReference type="InterPro" id="IPR013537">
    <property type="entry name" value="AcCoA_COase_cen"/>
</dbReference>
<feature type="domain" description="Biotin carboxylation" evidence="17">
    <location>
        <begin position="85"/>
        <end position="583"/>
    </location>
</feature>
<dbReference type="InterPro" id="IPR013815">
    <property type="entry name" value="ATP_grasp_subdomain_1"/>
</dbReference>
<dbReference type="Gene3D" id="3.90.226.10">
    <property type="entry name" value="2-enoyl-CoA Hydratase, Chain A, domain 1"/>
    <property type="match status" value="2"/>
</dbReference>
<dbReference type="InterPro" id="IPR005481">
    <property type="entry name" value="BC-like_N"/>
</dbReference>
<evidence type="ECO:0000256" key="6">
    <source>
        <dbReference type="ARBA" id="ARBA00022832"/>
    </source>
</evidence>
<keyword evidence="11" id="KW-0511">Multifunctional enzyme</keyword>
<dbReference type="Pfam" id="PF00289">
    <property type="entry name" value="Biotin_carb_N"/>
    <property type="match status" value="1"/>
</dbReference>
<feature type="domain" description="CoA carboxyltransferase C-terminal" evidence="19">
    <location>
        <begin position="1948"/>
        <end position="2254"/>
    </location>
</feature>
<dbReference type="PROSITE" id="PS00866">
    <property type="entry name" value="CPSASE_1"/>
    <property type="match status" value="1"/>
</dbReference>
<evidence type="ECO:0008006" key="22">
    <source>
        <dbReference type="Google" id="ProtNLM"/>
    </source>
</evidence>
<dbReference type="InterPro" id="IPR011763">
    <property type="entry name" value="COA_CT_C"/>
</dbReference>
<comment type="pathway">
    <text evidence="2">Lipid metabolism; malonyl-CoA biosynthesis; malonyl-CoA from acetyl-CoA: step 1/1.</text>
</comment>
<dbReference type="Pfam" id="PF21385">
    <property type="entry name" value="ACCA_BT"/>
    <property type="match status" value="1"/>
</dbReference>
<dbReference type="PROSITE" id="PS50975">
    <property type="entry name" value="ATP_GRASP"/>
    <property type="match status" value="1"/>
</dbReference>
<dbReference type="GO" id="GO:0046872">
    <property type="term" value="F:metal ion binding"/>
    <property type="evidence" value="ECO:0007669"/>
    <property type="project" value="InterPro"/>
</dbReference>
<dbReference type="PROSITE" id="PS50979">
    <property type="entry name" value="BC"/>
    <property type="match status" value="1"/>
</dbReference>
<name>A0AAW1P4M8_9CHLO</name>
<keyword evidence="10" id="KW-0092">Biotin</keyword>
<feature type="region of interest" description="Disordered" evidence="15">
    <location>
        <begin position="1"/>
        <end position="32"/>
    </location>
</feature>
<dbReference type="GO" id="GO:0003989">
    <property type="term" value="F:acetyl-CoA carboxylase activity"/>
    <property type="evidence" value="ECO:0007669"/>
    <property type="project" value="UniProtKB-EC"/>
</dbReference>
<dbReference type="GO" id="GO:0005524">
    <property type="term" value="F:ATP binding"/>
    <property type="evidence" value="ECO:0007669"/>
    <property type="project" value="UniProtKB-UniRule"/>
</dbReference>
<dbReference type="SUPFAM" id="SSF52096">
    <property type="entry name" value="ClpP/crotonase"/>
    <property type="match status" value="2"/>
</dbReference>
<dbReference type="EMBL" id="JALJOR010000016">
    <property type="protein sequence ID" value="KAK9805254.1"/>
    <property type="molecule type" value="Genomic_DNA"/>
</dbReference>
<dbReference type="Pfam" id="PF02785">
    <property type="entry name" value="Biotin_carb_C"/>
    <property type="match status" value="1"/>
</dbReference>
<keyword evidence="8" id="KW-0443">Lipid metabolism</keyword>
<dbReference type="Pfam" id="PF08326">
    <property type="entry name" value="ACC_central"/>
    <property type="match status" value="2"/>
</dbReference>
<dbReference type="Pfam" id="PF02786">
    <property type="entry name" value="CPSase_L_D2"/>
    <property type="match status" value="1"/>
</dbReference>
<dbReference type="SUPFAM" id="SSF51230">
    <property type="entry name" value="Single hybrid motif"/>
    <property type="match status" value="1"/>
</dbReference>
<dbReference type="SUPFAM" id="SSF56059">
    <property type="entry name" value="Glutathione synthetase ATP-binding domain-like"/>
    <property type="match status" value="1"/>
</dbReference>
<dbReference type="InterPro" id="IPR011762">
    <property type="entry name" value="COA_CT_N"/>
</dbReference>
<dbReference type="InterPro" id="IPR049076">
    <property type="entry name" value="ACCA"/>
</dbReference>
<dbReference type="Pfam" id="PF01039">
    <property type="entry name" value="Carboxyl_trans"/>
    <property type="match status" value="1"/>
</dbReference>
<dbReference type="SUPFAM" id="SSF51246">
    <property type="entry name" value="Rudiment single hybrid motif"/>
    <property type="match status" value="1"/>
</dbReference>
<evidence type="ECO:0000256" key="1">
    <source>
        <dbReference type="ARBA" id="ARBA00001953"/>
    </source>
</evidence>
<comment type="catalytic activity">
    <reaction evidence="12">
        <text>hydrogencarbonate + acetyl-CoA + ATP = malonyl-CoA + ADP + phosphate + H(+)</text>
        <dbReference type="Rhea" id="RHEA:11308"/>
        <dbReference type="ChEBI" id="CHEBI:15378"/>
        <dbReference type="ChEBI" id="CHEBI:17544"/>
        <dbReference type="ChEBI" id="CHEBI:30616"/>
        <dbReference type="ChEBI" id="CHEBI:43474"/>
        <dbReference type="ChEBI" id="CHEBI:57288"/>
        <dbReference type="ChEBI" id="CHEBI:57384"/>
        <dbReference type="ChEBI" id="CHEBI:456216"/>
        <dbReference type="EC" id="6.4.1.2"/>
    </reaction>
</comment>
<dbReference type="PROSITE" id="PS00867">
    <property type="entry name" value="CPSASE_2"/>
    <property type="match status" value="1"/>
</dbReference>
<evidence type="ECO:0000256" key="10">
    <source>
        <dbReference type="ARBA" id="ARBA00023267"/>
    </source>
</evidence>
<evidence type="ECO:0000256" key="13">
    <source>
        <dbReference type="ARBA" id="ARBA00048600"/>
    </source>
</evidence>
<gene>
    <name evidence="20" type="ORF">WJX72_008860</name>
</gene>
<feature type="domain" description="ATP-grasp" evidence="16">
    <location>
        <begin position="240"/>
        <end position="432"/>
    </location>
</feature>
<sequence>MPSALTVSLQADATTGGAPSTSPNGSPQEGVSKQLTKVKKTLGGMRSASFGELTSNPLKMGIPKRVPSLTCQVENVIRDLGGDKAIHSVLIANNGIAAVKFIRSVRLWAYNTFGHERAVSLVALATPEDIRVNAEHITIADQLMEVPGGSNNNNYANVRLIVQMAERANVDAVWPGWGHASEKPELPKALSETPQGIRFLGPPAAAMAALGDKIGSTILAQAAAVPTLPWSGTGVALSYAECNGQIPPEVYDKACIHTLPQALACCARIGYPVMLKASWGGGGKGIRKVASDEDVRACFKQVQGEVPGSPIFAMKLAPPSRHLEVQLLCDSFGNAVSLFSRDCSVQRRHQKIVEEGPVSKASQETLRAMEKCARALARSVRYVGAATVEFLYCLETNQYYFLELNPRLQVEHPVTEMISGVNIPACQMLVGMNVPLHRIPDIRRLYGKDPQGRDEIDFEADPQIKPHGHVVAVRITSEDADDGFKPTCGAIDELSFKSTPDVWGYFSVKGGGGIHEFSDSQFGHLFAKGATRDAAIRAMVVALKEVKIRGEIRTIVDYAIDMIQSPDFTGNNHSTSWLDQRIAAHVKAEKPAWHLGVISGAILRAMALVNERSAEYLGYLEKGQLPPARLTLTSFDLSFVIEGSKYSVKVSRRGPQAFRLSLGPSQVDVVARKLNDGGLLVQVDGQAHVVHSEEEAIGTRLTIDSLTCLLAAEHDPSRLFASSPGKLMRYLVADGAHVEAEQPYAEVEVMKMIMPLLTTAPGRLNFQLPEGSILLPGDLIARLDLDDPEAVTRAEPFAGGFPDLGPPLVFSQGVDHRFKEALNAAKMIMAGYEHPEAAVVSRLLACLDDPALSLIQWTEVFAVVQNRMPTELAGQLDEIVADYEEELEQCEMSGLMQPEPQPSLQFPARQVLAAIQAAIQAAAPADRSALSTTVEPLVKVAVAHAEGKEAYARSLALELFEDYLAVEERFQLSGVGTEQEIIDALRQVHSEELLKVVGIVVSHQGLRLKSALILELMNAVVLAAPEHYRTVLRRLAGLVGKGSSEVAARAQQLLEFSLLSELRAVVARALSGQQMFSGAQLAELLNSDTLASDSPTALLHAEPEVPAAAAPAHRDVVRRPTIIEGLYSGLGGSGAAHCSPNQLEANIWLLVEAPAAVEDALASILDTPEPNLQQRALLTYIKRIYYPFTTRDPTLQTVDGTLCALWAHAPPAVLSAQAATECLSTAVVISALAELPAAVEAALSAVKQSGLKGLPCATFHVMLVAEGEAALKLTGEAEKLHKEAAAAADGFASREADATASASDPRAVTAAVVAQVGAVAAQLAQAGYDSVSVLSKRGRSAPLRTGFWRSADKPLSYSPDVLLRSVEPIGAQLLELRKLSGLGGRLTHRASRNRQCHSYVVMERPNPRSLALKRVFLRGVLRQLCRPDFIIASVRKDAGAIVAAAMQEVEQLLVDTLSELDRVALNGHEREAVPADWAHVYISVLPGLPLHLPGDEEHVASVLRGACAAVIARHGHHLRKAAVAQWEVRMRSSGAGSGAWRVVVSSPTGRECAEANVQVYCEAVYREVVSGGSLCYSSRHADTANAGALDGQPILSAYVPLEPLQQKRLAARRHKTTFAYDFPSAFDNALREIWAAHIAATAGHLSSMPAGKVVRVQELVMAKEGTFRRPGRMGPLTRPVGQNEVGIVAWQMTMRTPECPLGRQIVAIANDITYNQGAFGPKEDAVFRAATEYALQQKLPLVYLAANSGARIGLANEIKQCIQVEWINPDDPTKGFQYLYLSDADYQRLTQGTLTLKAEPVAMPSGEPRWRLSDVVGAEDGLGVECLSGSGAIASVYARAFREGFTITLVSGRTVGIGAYLARLGRRCIQRSDQPIILTGYPALNKLLGREVYTSHMQLGGPKVMGFNGVSHHVVEDDLAGVAAVLRWLSYVPAVVGGLPPHLATSDPIERSIGYKPQAGEKLDARAAVAGRPGSNQRWESGLFDQGSWVEAQAGWARSVVTGRARLGGMPVGVIAVETQTVMLNIPADPGMPDSAERLIPQAGQVWFPDSALKTAHAMEEFDREGLPLFILANWRGFSGGQRDLFEGVLQAGSLIVDALRTYRQPVTVYLAPGSELRGGAWVVIDGQINADMVEMYADPSGRGGVLEPEGIIEIKFRAPDLLEAMHRLDPEIRRLKAAGEAGMDAAVKAREAALLPVYRQVALAFAEMHDTPVRMVAKGVLRGIVPWEAARPFLATRLQRRLSEAALVQEVRAADARVSKAEAAAMMRAWMLASQPTANGHSRAGAAAKVVIGLAGADEWADDALVLQWLASSRGQSHVAQQLKALAIAAAARAAQALTASSEGRAGVLAALRETLAADPAFKEQLASLLL</sequence>
<dbReference type="SMART" id="SM00878">
    <property type="entry name" value="Biotin_carb_C"/>
    <property type="match status" value="1"/>
</dbReference>
<keyword evidence="5 14" id="KW-0547">Nucleotide-binding</keyword>
<evidence type="ECO:0000256" key="12">
    <source>
        <dbReference type="ARBA" id="ARBA00048065"/>
    </source>
</evidence>
<comment type="caution">
    <text evidence="20">The sequence shown here is derived from an EMBL/GenBank/DDBJ whole genome shotgun (WGS) entry which is preliminary data.</text>
</comment>
<organism evidence="20 21">
    <name type="scientific">[Myrmecia] bisecta</name>
    <dbReference type="NCBI Taxonomy" id="41462"/>
    <lineage>
        <taxon>Eukaryota</taxon>
        <taxon>Viridiplantae</taxon>
        <taxon>Chlorophyta</taxon>
        <taxon>core chlorophytes</taxon>
        <taxon>Trebouxiophyceae</taxon>
        <taxon>Trebouxiales</taxon>
        <taxon>Trebouxiaceae</taxon>
        <taxon>Myrmecia</taxon>
    </lineage>
</organism>
<evidence type="ECO:0000259" key="18">
    <source>
        <dbReference type="PROSITE" id="PS50980"/>
    </source>
</evidence>
<evidence type="ECO:0000256" key="5">
    <source>
        <dbReference type="ARBA" id="ARBA00022741"/>
    </source>
</evidence>
<keyword evidence="3" id="KW-0444">Lipid biosynthesis</keyword>
<dbReference type="Gene3D" id="2.40.460.10">
    <property type="entry name" value="Biotin dependent carboxylase carboxyltransferase"/>
    <property type="match status" value="1"/>
</dbReference>
<evidence type="ECO:0000256" key="11">
    <source>
        <dbReference type="ARBA" id="ARBA00023268"/>
    </source>
</evidence>
<dbReference type="Pfam" id="PF00364">
    <property type="entry name" value="Biotin_lipoyl"/>
    <property type="match status" value="1"/>
</dbReference>
<evidence type="ECO:0000256" key="9">
    <source>
        <dbReference type="ARBA" id="ARBA00023160"/>
    </source>
</evidence>
<evidence type="ECO:0000259" key="17">
    <source>
        <dbReference type="PROSITE" id="PS50979"/>
    </source>
</evidence>
<dbReference type="PANTHER" id="PTHR45728:SF3">
    <property type="entry name" value="ACETYL-COA CARBOXYLASE"/>
    <property type="match status" value="1"/>
</dbReference>
<dbReference type="PROSITE" id="PS50989">
    <property type="entry name" value="COA_CT_CTER"/>
    <property type="match status" value="1"/>
</dbReference>
<dbReference type="Gene3D" id="3.30.470.20">
    <property type="entry name" value="ATP-grasp fold, B domain"/>
    <property type="match status" value="1"/>
</dbReference>
<keyword evidence="7 14" id="KW-0067">ATP-binding</keyword>
<dbReference type="InterPro" id="IPR049074">
    <property type="entry name" value="ACCA_BT"/>
</dbReference>
<comment type="cofactor">
    <cofactor evidence="1">
        <name>biotin</name>
        <dbReference type="ChEBI" id="CHEBI:57586"/>
    </cofactor>
</comment>
<evidence type="ECO:0000256" key="14">
    <source>
        <dbReference type="PROSITE-ProRule" id="PRU00409"/>
    </source>
</evidence>
<dbReference type="FunFam" id="2.40.50.100:FF:000005">
    <property type="entry name" value="Acetyl-CoA carboxylase 1"/>
    <property type="match status" value="1"/>
</dbReference>
<dbReference type="InterPro" id="IPR011761">
    <property type="entry name" value="ATP-grasp"/>
</dbReference>
<evidence type="ECO:0000313" key="21">
    <source>
        <dbReference type="Proteomes" id="UP001489004"/>
    </source>
</evidence>
<dbReference type="InterPro" id="IPR011053">
    <property type="entry name" value="Single_hybrid_motif"/>
</dbReference>
<dbReference type="Proteomes" id="UP001489004">
    <property type="component" value="Unassembled WGS sequence"/>
</dbReference>
<dbReference type="CDD" id="cd06850">
    <property type="entry name" value="biotinyl_domain"/>
    <property type="match status" value="1"/>
</dbReference>
<dbReference type="InterPro" id="IPR029045">
    <property type="entry name" value="ClpP/crotonase-like_dom_sf"/>
</dbReference>
<feature type="domain" description="CoA carboxyltransferase N-terminal" evidence="18">
    <location>
        <begin position="1597"/>
        <end position="1944"/>
    </location>
</feature>
<dbReference type="Gene3D" id="2.40.50.100">
    <property type="match status" value="1"/>
</dbReference>
<dbReference type="InterPro" id="IPR034733">
    <property type="entry name" value="AcCoA_carboxyl_beta"/>
</dbReference>
<evidence type="ECO:0000256" key="4">
    <source>
        <dbReference type="ARBA" id="ARBA00022598"/>
    </source>
</evidence>
<dbReference type="InterPro" id="IPR011054">
    <property type="entry name" value="Rudment_hybrid_motif"/>
</dbReference>
<dbReference type="Gene3D" id="3.40.50.20">
    <property type="match status" value="1"/>
</dbReference>
<dbReference type="PROSITE" id="PS50980">
    <property type="entry name" value="COA_CT_NTER"/>
    <property type="match status" value="1"/>
</dbReference>
<reference evidence="20 21" key="1">
    <citation type="journal article" date="2024" name="Nat. Commun.">
        <title>Phylogenomics reveals the evolutionary origins of lichenization in chlorophyte algae.</title>
        <authorList>
            <person name="Puginier C."/>
            <person name="Libourel C."/>
            <person name="Otte J."/>
            <person name="Skaloud P."/>
            <person name="Haon M."/>
            <person name="Grisel S."/>
            <person name="Petersen M."/>
            <person name="Berrin J.G."/>
            <person name="Delaux P.M."/>
            <person name="Dal Grande F."/>
            <person name="Keller J."/>
        </authorList>
    </citation>
    <scope>NUCLEOTIDE SEQUENCE [LARGE SCALE GENOMIC DNA]</scope>
    <source>
        <strain evidence="20 21">SAG 2043</strain>
    </source>
</reference>
<keyword evidence="21" id="KW-1185">Reference proteome</keyword>
<evidence type="ECO:0000259" key="19">
    <source>
        <dbReference type="PROSITE" id="PS50989"/>
    </source>
</evidence>
<evidence type="ECO:0000313" key="20">
    <source>
        <dbReference type="EMBL" id="KAK9805254.1"/>
    </source>
</evidence>
<dbReference type="InterPro" id="IPR016185">
    <property type="entry name" value="PreATP-grasp_dom_sf"/>
</dbReference>
<evidence type="ECO:0000256" key="3">
    <source>
        <dbReference type="ARBA" id="ARBA00022516"/>
    </source>
</evidence>
<proteinExistence type="predicted"/>
<evidence type="ECO:0000256" key="8">
    <source>
        <dbReference type="ARBA" id="ARBA00023098"/>
    </source>
</evidence>
<dbReference type="GO" id="GO:0006633">
    <property type="term" value="P:fatty acid biosynthetic process"/>
    <property type="evidence" value="ECO:0007669"/>
    <property type="project" value="UniProtKB-KW"/>
</dbReference>
<dbReference type="InterPro" id="IPR011764">
    <property type="entry name" value="Biotin_carboxylation_dom"/>
</dbReference>
<dbReference type="SUPFAM" id="SSF52440">
    <property type="entry name" value="PreATP-grasp domain"/>
    <property type="match status" value="1"/>
</dbReference>
<dbReference type="InterPro" id="IPR005482">
    <property type="entry name" value="Biotin_COase_C"/>
</dbReference>
<accession>A0AAW1P4M8</accession>
<evidence type="ECO:0000256" key="15">
    <source>
        <dbReference type="SAM" id="MobiDB-lite"/>
    </source>
</evidence>